<dbReference type="SUPFAM" id="SSF143744">
    <property type="entry name" value="GlcG-like"/>
    <property type="match status" value="1"/>
</dbReference>
<comment type="caution">
    <text evidence="1">The sequence shown here is derived from an EMBL/GenBank/DDBJ whole genome shotgun (WGS) entry which is preliminary data.</text>
</comment>
<dbReference type="AlphaFoldDB" id="A0AA40AYJ3"/>
<name>A0AA40AYJ3_9PEZI</name>
<dbReference type="InterPro" id="IPR038084">
    <property type="entry name" value="PduO/GlcC-like_sf"/>
</dbReference>
<reference evidence="1" key="1">
    <citation type="submission" date="2023-06" db="EMBL/GenBank/DDBJ databases">
        <title>Genome-scale phylogeny and comparative genomics of the fungal order Sordariales.</title>
        <authorList>
            <consortium name="Lawrence Berkeley National Laboratory"/>
            <person name="Hensen N."/>
            <person name="Bonometti L."/>
            <person name="Westerberg I."/>
            <person name="Brannstrom I.O."/>
            <person name="Guillou S."/>
            <person name="Cros-Aarteil S."/>
            <person name="Calhoun S."/>
            <person name="Haridas S."/>
            <person name="Kuo A."/>
            <person name="Mondo S."/>
            <person name="Pangilinan J."/>
            <person name="Riley R."/>
            <person name="Labutti K."/>
            <person name="Andreopoulos B."/>
            <person name="Lipzen A."/>
            <person name="Chen C."/>
            <person name="Yanf M."/>
            <person name="Daum C."/>
            <person name="Ng V."/>
            <person name="Clum A."/>
            <person name="Steindorff A."/>
            <person name="Ohm R."/>
            <person name="Martin F."/>
            <person name="Silar P."/>
            <person name="Natvig D."/>
            <person name="Lalanne C."/>
            <person name="Gautier V."/>
            <person name="Ament-Velasquez S.L."/>
            <person name="Kruys A."/>
            <person name="Hutchinson M.I."/>
            <person name="Powell A.J."/>
            <person name="Barry K."/>
            <person name="Miller A.N."/>
            <person name="Grigoriev I.V."/>
            <person name="Debuchy R."/>
            <person name="Gladieux P."/>
            <person name="Thoren M.H."/>
            <person name="Johannesson H."/>
        </authorList>
    </citation>
    <scope>NUCLEOTIDE SEQUENCE</scope>
    <source>
        <strain evidence="1">SMH4607-1</strain>
    </source>
</reference>
<organism evidence="1 2">
    <name type="scientific">Lasiosphaeris hirsuta</name>
    <dbReference type="NCBI Taxonomy" id="260670"/>
    <lineage>
        <taxon>Eukaryota</taxon>
        <taxon>Fungi</taxon>
        <taxon>Dikarya</taxon>
        <taxon>Ascomycota</taxon>
        <taxon>Pezizomycotina</taxon>
        <taxon>Sordariomycetes</taxon>
        <taxon>Sordariomycetidae</taxon>
        <taxon>Sordariales</taxon>
        <taxon>Lasiosphaeriaceae</taxon>
        <taxon>Lasiosphaeris</taxon>
    </lineage>
</organism>
<sequence length="98" mass="11219">MPDNWDWVARKRNSVLRWGRITWYLSCKYAGDEEAFRRKFQLSGEQASKYSIHGGAIPIRVPGVEGIVGIVIVSGVAQEEDHGVIYDVIKNNWDKREV</sequence>
<dbReference type="PANTHER" id="PTHR28255">
    <property type="match status" value="1"/>
</dbReference>
<dbReference type="Pfam" id="PF03928">
    <property type="entry name" value="HbpS-like"/>
    <property type="match status" value="1"/>
</dbReference>
<evidence type="ECO:0000313" key="1">
    <source>
        <dbReference type="EMBL" id="KAK0724374.1"/>
    </source>
</evidence>
<gene>
    <name evidence="1" type="ORF">B0H67DRAFT_567802</name>
</gene>
<dbReference type="GO" id="GO:0006620">
    <property type="term" value="P:post-translational protein targeting to endoplasmic reticulum membrane"/>
    <property type="evidence" value="ECO:0007669"/>
    <property type="project" value="TreeGrafter"/>
</dbReference>
<dbReference type="Proteomes" id="UP001172102">
    <property type="component" value="Unassembled WGS sequence"/>
</dbReference>
<accession>A0AA40AYJ3</accession>
<dbReference type="InterPro" id="IPR005624">
    <property type="entry name" value="PduO/GlcC-like"/>
</dbReference>
<dbReference type="Gene3D" id="3.30.450.150">
    <property type="entry name" value="Haem-degrading domain"/>
    <property type="match status" value="1"/>
</dbReference>
<dbReference type="PANTHER" id="PTHR28255:SF1">
    <property type="entry name" value="UPF0303 PROTEIN YBR137W"/>
    <property type="match status" value="1"/>
</dbReference>
<dbReference type="InterPro" id="IPR010371">
    <property type="entry name" value="YBR137W-like"/>
</dbReference>
<protein>
    <submittedName>
        <fullName evidence="1">Uncharacterized protein</fullName>
    </submittedName>
</protein>
<dbReference type="EMBL" id="JAUKUA010000002">
    <property type="protein sequence ID" value="KAK0724374.1"/>
    <property type="molecule type" value="Genomic_DNA"/>
</dbReference>
<dbReference type="GO" id="GO:0072380">
    <property type="term" value="C:TRC complex"/>
    <property type="evidence" value="ECO:0007669"/>
    <property type="project" value="TreeGrafter"/>
</dbReference>
<proteinExistence type="predicted"/>
<keyword evidence="2" id="KW-1185">Reference proteome</keyword>
<evidence type="ECO:0000313" key="2">
    <source>
        <dbReference type="Proteomes" id="UP001172102"/>
    </source>
</evidence>